<organism evidence="1 2">
    <name type="scientific">Cetraspora pellucida</name>
    <dbReference type="NCBI Taxonomy" id="1433469"/>
    <lineage>
        <taxon>Eukaryota</taxon>
        <taxon>Fungi</taxon>
        <taxon>Fungi incertae sedis</taxon>
        <taxon>Mucoromycota</taxon>
        <taxon>Glomeromycotina</taxon>
        <taxon>Glomeromycetes</taxon>
        <taxon>Diversisporales</taxon>
        <taxon>Gigasporaceae</taxon>
        <taxon>Cetraspora</taxon>
    </lineage>
</organism>
<feature type="non-terminal residue" evidence="1">
    <location>
        <position position="133"/>
    </location>
</feature>
<evidence type="ECO:0000313" key="1">
    <source>
        <dbReference type="EMBL" id="CAG8779517.1"/>
    </source>
</evidence>
<dbReference type="Proteomes" id="UP000789366">
    <property type="component" value="Unassembled WGS sequence"/>
</dbReference>
<protein>
    <submittedName>
        <fullName evidence="1">657_t:CDS:1</fullName>
    </submittedName>
</protein>
<name>A0ACA9R6Z1_9GLOM</name>
<feature type="non-terminal residue" evidence="1">
    <location>
        <position position="1"/>
    </location>
</feature>
<accession>A0ACA9R6Z1</accession>
<gene>
    <name evidence="1" type="ORF">SPELUC_LOCUS16306</name>
</gene>
<proteinExistence type="predicted"/>
<keyword evidence="2" id="KW-1185">Reference proteome</keyword>
<sequence length="133" mass="15399">EKKTLKDELKKIIIKYQGEANVFGNFETEEEVDQTPADTTNADKLDANEVNSIKLGFAHFFVQKVLENKTKNNADKKKMIDEYFEAYNELSKVDKLAKERQDLKNELQAIIDDYQGKGIVKGNFEDELNEYNK</sequence>
<evidence type="ECO:0000313" key="2">
    <source>
        <dbReference type="Proteomes" id="UP000789366"/>
    </source>
</evidence>
<reference evidence="1" key="1">
    <citation type="submission" date="2021-06" db="EMBL/GenBank/DDBJ databases">
        <authorList>
            <person name="Kallberg Y."/>
            <person name="Tangrot J."/>
            <person name="Rosling A."/>
        </authorList>
    </citation>
    <scope>NUCLEOTIDE SEQUENCE</scope>
    <source>
        <strain evidence="1">28 12/20/2015</strain>
    </source>
</reference>
<comment type="caution">
    <text evidence="1">The sequence shown here is derived from an EMBL/GenBank/DDBJ whole genome shotgun (WGS) entry which is preliminary data.</text>
</comment>
<dbReference type="EMBL" id="CAJVPW010059438">
    <property type="protein sequence ID" value="CAG8779517.1"/>
    <property type="molecule type" value="Genomic_DNA"/>
</dbReference>